<organism evidence="2 3">
    <name type="scientific">[Collinsella] massiliensis</name>
    <dbReference type="NCBI Taxonomy" id="1232426"/>
    <lineage>
        <taxon>Bacteria</taxon>
        <taxon>Bacillati</taxon>
        <taxon>Actinomycetota</taxon>
        <taxon>Coriobacteriia</taxon>
        <taxon>Coriobacteriales</taxon>
        <taxon>Coriobacteriaceae</taxon>
        <taxon>Enorma</taxon>
    </lineage>
</organism>
<keyword evidence="3" id="KW-1185">Reference proteome</keyword>
<evidence type="ECO:0000313" key="2">
    <source>
        <dbReference type="EMBL" id="OUN86571.1"/>
    </source>
</evidence>
<reference evidence="3" key="1">
    <citation type="submission" date="2017-04" db="EMBL/GenBank/DDBJ databases">
        <title>Function of individual gut microbiota members based on whole genome sequencing of pure cultures obtained from chicken caecum.</title>
        <authorList>
            <person name="Medvecky M."/>
            <person name="Cejkova D."/>
            <person name="Polansky O."/>
            <person name="Karasova D."/>
            <person name="Kubasova T."/>
            <person name="Cizek A."/>
            <person name="Rychlik I."/>
        </authorList>
    </citation>
    <scope>NUCLEOTIDE SEQUENCE [LARGE SCALE GENOMIC DNA]</scope>
    <source>
        <strain evidence="3">An5</strain>
    </source>
</reference>
<dbReference type="OrthoDB" id="3248123at2"/>
<proteinExistence type="predicted"/>
<dbReference type="PANTHER" id="PTHR12110">
    <property type="entry name" value="HYDROXYPYRUVATE ISOMERASE"/>
    <property type="match status" value="1"/>
</dbReference>
<protein>
    <recommendedName>
        <fullName evidence="1">Xylose isomerase-like TIM barrel domain-containing protein</fullName>
    </recommendedName>
</protein>
<comment type="caution">
    <text evidence="2">The sequence shown here is derived from an EMBL/GenBank/DDBJ whole genome shotgun (WGS) entry which is preliminary data.</text>
</comment>
<gene>
    <name evidence="2" type="ORF">B5G02_08450</name>
</gene>
<evidence type="ECO:0000313" key="3">
    <source>
        <dbReference type="Proteomes" id="UP000195781"/>
    </source>
</evidence>
<dbReference type="Gene3D" id="3.20.20.150">
    <property type="entry name" value="Divalent-metal-dependent TIM barrel enzymes"/>
    <property type="match status" value="1"/>
</dbReference>
<dbReference type="InterPro" id="IPR036237">
    <property type="entry name" value="Xyl_isomerase-like_sf"/>
</dbReference>
<evidence type="ECO:0000259" key="1">
    <source>
        <dbReference type="Pfam" id="PF01261"/>
    </source>
</evidence>
<sequence>MRFLPTNQIWRYWSFERFLTDVASLDIRDVDLWLCNQHVNIDAHAVYNASEVARLVSRYGVRIRTLTPEQSNPKAYNIASSDSQVQRLTEGYYRQIVSLAARLGARRISVNAGWRLLDDDPSRAWDALCTMLRAICHMAAEEGIEVCVEPLSRTQYRLVMDADGLSRLLGEVNEKNLRATLDTGTIARNGDSLSAHLREVGERVGYVHLTNLDPHVFAHLGWGDSRGVLEPGAVLQELEAHGYEGDCALEMTASAYYDRPREVLARSIETLKGCER</sequence>
<dbReference type="SUPFAM" id="SSF51658">
    <property type="entry name" value="Xylose isomerase-like"/>
    <property type="match status" value="1"/>
</dbReference>
<dbReference type="InterPro" id="IPR050312">
    <property type="entry name" value="IolE/XylAMocC-like"/>
</dbReference>
<name>A0A1Y3XN43_9ACTN</name>
<dbReference type="PANTHER" id="PTHR12110:SF53">
    <property type="entry name" value="BLR5974 PROTEIN"/>
    <property type="match status" value="1"/>
</dbReference>
<dbReference type="RefSeq" id="WP_094335896.1">
    <property type="nucleotide sequence ID" value="NZ_NFIE01000020.1"/>
</dbReference>
<dbReference type="EMBL" id="NFIE01000020">
    <property type="protein sequence ID" value="OUN86571.1"/>
    <property type="molecule type" value="Genomic_DNA"/>
</dbReference>
<dbReference type="Proteomes" id="UP000195781">
    <property type="component" value="Unassembled WGS sequence"/>
</dbReference>
<dbReference type="AlphaFoldDB" id="A0A1Y3XN43"/>
<accession>A0A1Y3XN43</accession>
<dbReference type="Pfam" id="PF01261">
    <property type="entry name" value="AP_endonuc_2"/>
    <property type="match status" value="1"/>
</dbReference>
<feature type="domain" description="Xylose isomerase-like TIM barrel" evidence="1">
    <location>
        <begin position="22"/>
        <end position="272"/>
    </location>
</feature>
<dbReference type="InterPro" id="IPR013022">
    <property type="entry name" value="Xyl_isomerase-like_TIM-brl"/>
</dbReference>